<dbReference type="AlphaFoldDB" id="A0AAN9EY67"/>
<dbReference type="Proteomes" id="UP001359559">
    <property type="component" value="Unassembled WGS sequence"/>
</dbReference>
<reference evidence="1 2" key="1">
    <citation type="submission" date="2024-01" db="EMBL/GenBank/DDBJ databases">
        <title>The genomes of 5 underutilized Papilionoideae crops provide insights into root nodulation and disease resistance.</title>
        <authorList>
            <person name="Yuan L."/>
        </authorList>
    </citation>
    <scope>NUCLEOTIDE SEQUENCE [LARGE SCALE GENOMIC DNA]</scope>
    <source>
        <strain evidence="1">LY-2023</strain>
        <tissue evidence="1">Leaf</tissue>
    </source>
</reference>
<protein>
    <submittedName>
        <fullName evidence="1">Uncharacterized protein</fullName>
    </submittedName>
</protein>
<sequence length="202" mass="22189">METFSIVIIETQYAFSIVEAFGEEWGFEDYAIEEAHRFSGGLWILKEASSKTLSLKDMISNWKCDFNDLATVITTSCSKSPNISPRHASTPTYFIPSSLASTSPVSTTIPFLADFEALLLALYTTETKSHNGKISSSLPSAISLSVKPLSLIPLLSISFLSPWNLNSLSNPLIVKELIALKINEESDDGIWAKLRPGYAYGL</sequence>
<keyword evidence="2" id="KW-1185">Reference proteome</keyword>
<evidence type="ECO:0000313" key="1">
    <source>
        <dbReference type="EMBL" id="KAK7263595.1"/>
    </source>
</evidence>
<gene>
    <name evidence="1" type="ORF">RJT34_31187</name>
</gene>
<proteinExistence type="predicted"/>
<evidence type="ECO:0000313" key="2">
    <source>
        <dbReference type="Proteomes" id="UP001359559"/>
    </source>
</evidence>
<dbReference type="EMBL" id="JAYKXN010000008">
    <property type="protein sequence ID" value="KAK7263595.1"/>
    <property type="molecule type" value="Genomic_DNA"/>
</dbReference>
<accession>A0AAN9EY67</accession>
<organism evidence="1 2">
    <name type="scientific">Clitoria ternatea</name>
    <name type="common">Butterfly pea</name>
    <dbReference type="NCBI Taxonomy" id="43366"/>
    <lineage>
        <taxon>Eukaryota</taxon>
        <taxon>Viridiplantae</taxon>
        <taxon>Streptophyta</taxon>
        <taxon>Embryophyta</taxon>
        <taxon>Tracheophyta</taxon>
        <taxon>Spermatophyta</taxon>
        <taxon>Magnoliopsida</taxon>
        <taxon>eudicotyledons</taxon>
        <taxon>Gunneridae</taxon>
        <taxon>Pentapetalae</taxon>
        <taxon>rosids</taxon>
        <taxon>fabids</taxon>
        <taxon>Fabales</taxon>
        <taxon>Fabaceae</taxon>
        <taxon>Papilionoideae</taxon>
        <taxon>50 kb inversion clade</taxon>
        <taxon>NPAAA clade</taxon>
        <taxon>indigoferoid/millettioid clade</taxon>
        <taxon>Phaseoleae</taxon>
        <taxon>Clitoria</taxon>
    </lineage>
</organism>
<name>A0AAN9EY67_CLITE</name>
<comment type="caution">
    <text evidence="1">The sequence shown here is derived from an EMBL/GenBank/DDBJ whole genome shotgun (WGS) entry which is preliminary data.</text>
</comment>